<organism evidence="2 3">
    <name type="scientific">Kribbella solani</name>
    <dbReference type="NCBI Taxonomy" id="236067"/>
    <lineage>
        <taxon>Bacteria</taxon>
        <taxon>Bacillati</taxon>
        <taxon>Actinomycetota</taxon>
        <taxon>Actinomycetes</taxon>
        <taxon>Propionibacteriales</taxon>
        <taxon>Kribbellaceae</taxon>
        <taxon>Kribbella</taxon>
    </lineage>
</organism>
<evidence type="ECO:0000313" key="2">
    <source>
        <dbReference type="EMBL" id="MBB5982275.1"/>
    </source>
</evidence>
<feature type="chain" id="PRO_5032496209" evidence="1">
    <location>
        <begin position="26"/>
        <end position="133"/>
    </location>
</feature>
<accession>A0A841DZT3</accession>
<evidence type="ECO:0000313" key="3">
    <source>
        <dbReference type="Proteomes" id="UP000558997"/>
    </source>
</evidence>
<keyword evidence="1" id="KW-0732">Signal</keyword>
<reference evidence="2 3" key="1">
    <citation type="submission" date="2020-08" db="EMBL/GenBank/DDBJ databases">
        <title>Sequencing the genomes of 1000 actinobacteria strains.</title>
        <authorList>
            <person name="Klenk H.-P."/>
        </authorList>
    </citation>
    <scope>NUCLEOTIDE SEQUENCE [LARGE SCALE GENOMIC DNA]</scope>
    <source>
        <strain evidence="2 3">DSM 17294</strain>
    </source>
</reference>
<name>A0A841DZT3_9ACTN</name>
<proteinExistence type="predicted"/>
<dbReference type="EMBL" id="JACHNF010000001">
    <property type="protein sequence ID" value="MBB5982275.1"/>
    <property type="molecule type" value="Genomic_DNA"/>
</dbReference>
<keyword evidence="3" id="KW-1185">Reference proteome</keyword>
<dbReference type="AlphaFoldDB" id="A0A841DZT3"/>
<gene>
    <name evidence="2" type="ORF">HDA44_005616</name>
</gene>
<sequence length="133" mass="14265">MFSRIALIALTGVSISGLAVVPAAAAERQFEIPDPAGTSSHFNGSITSSRTSATVKARMEADRAKMTAWICVSSSRSGCNLVGNQKKLWENDARPRYNVRKEMTRTYSLASGQSVWARACFVQSGAGSCSGWK</sequence>
<comment type="caution">
    <text evidence="2">The sequence shown here is derived from an EMBL/GenBank/DDBJ whole genome shotgun (WGS) entry which is preliminary data.</text>
</comment>
<protein>
    <submittedName>
        <fullName evidence="2">Uncharacterized protein</fullName>
    </submittedName>
</protein>
<dbReference type="RefSeq" id="WP_184839373.1">
    <property type="nucleotide sequence ID" value="NZ_BAAAVN010000008.1"/>
</dbReference>
<feature type="signal peptide" evidence="1">
    <location>
        <begin position="1"/>
        <end position="25"/>
    </location>
</feature>
<dbReference type="Proteomes" id="UP000558997">
    <property type="component" value="Unassembled WGS sequence"/>
</dbReference>
<evidence type="ECO:0000256" key="1">
    <source>
        <dbReference type="SAM" id="SignalP"/>
    </source>
</evidence>